<dbReference type="AlphaFoldDB" id="A0A1N6LXG2"/>
<dbReference type="RefSeq" id="XP_021337657.1">
    <property type="nucleotide sequence ID" value="XM_021482417.1"/>
</dbReference>
<dbReference type="Pfam" id="PF24779">
    <property type="entry name" value="UTP23_sensor"/>
    <property type="match status" value="1"/>
</dbReference>
<dbReference type="Proteomes" id="UP000002899">
    <property type="component" value="Chromosome IV"/>
</dbReference>
<evidence type="ECO:0000256" key="6">
    <source>
        <dbReference type="ARBA" id="ARBA00038503"/>
    </source>
</evidence>
<evidence type="ECO:0000256" key="1">
    <source>
        <dbReference type="ARBA" id="ARBA00004604"/>
    </source>
</evidence>
<dbReference type="InterPro" id="IPR029060">
    <property type="entry name" value="PIN-like_dom_sf"/>
</dbReference>
<evidence type="ECO:0000259" key="8">
    <source>
        <dbReference type="Pfam" id="PF24779"/>
    </source>
</evidence>
<dbReference type="InterPro" id="IPR057776">
    <property type="entry name" value="UTP23_sensor"/>
</dbReference>
<feature type="compositionally biased region" description="Basic and acidic residues" evidence="7">
    <location>
        <begin position="220"/>
        <end position="230"/>
    </location>
</feature>
<dbReference type="InterPro" id="IPR006984">
    <property type="entry name" value="Fcf1/UTP23"/>
</dbReference>
<gene>
    <name evidence="9" type="ORF">BmR1_04g05645</name>
</gene>
<dbReference type="KEGG" id="bmic:BmR1_04g05645"/>
<reference evidence="9 10" key="3">
    <citation type="journal article" date="2016" name="Sci. Rep.">
        <title>Genome-wide diversity and gene expression profiling of Babesia microti isolates identify polymorphic genes that mediate host-pathogen interactions.</title>
        <authorList>
            <person name="Silva J.C."/>
            <person name="Cornillot E."/>
            <person name="McCracken C."/>
            <person name="Usmani-Brown S."/>
            <person name="Dwivedi A."/>
            <person name="Ifeonu O.O."/>
            <person name="Crabtree J."/>
            <person name="Gotia H.T."/>
            <person name="Virji A.Z."/>
            <person name="Reynes C."/>
            <person name="Colinge J."/>
            <person name="Kumar V."/>
            <person name="Lawres L."/>
            <person name="Pazzi J.E."/>
            <person name="Pablo J.V."/>
            <person name="Hung C."/>
            <person name="Brancato J."/>
            <person name="Kumari P."/>
            <person name="Orvis J."/>
            <person name="Tretina K."/>
            <person name="Chibucos M."/>
            <person name="Ott S."/>
            <person name="Sadzewicz L."/>
            <person name="Sengamalay N."/>
            <person name="Shetty A.C."/>
            <person name="Su Q."/>
            <person name="Tallon L."/>
            <person name="Fraser C.M."/>
            <person name="Frutos R."/>
            <person name="Molina D.M."/>
            <person name="Krause P.J."/>
            <person name="Ben Mamoun C."/>
        </authorList>
    </citation>
    <scope>NUCLEOTIDE SEQUENCE [LARGE SCALE GENOMIC DNA]</scope>
    <source>
        <strain evidence="9 10">RI</strain>
    </source>
</reference>
<comment type="similarity">
    <text evidence="6">Belongs to the UTP23/FCF1 family. UTP23 subfamily.</text>
</comment>
<dbReference type="SUPFAM" id="SSF88723">
    <property type="entry name" value="PIN domain-like"/>
    <property type="match status" value="1"/>
</dbReference>
<feature type="compositionally biased region" description="Basic residues" evidence="7">
    <location>
        <begin position="191"/>
        <end position="203"/>
    </location>
</feature>
<keyword evidence="10" id="KW-1185">Reference proteome</keyword>
<keyword evidence="4" id="KW-0539">Nucleus</keyword>
<keyword evidence="3" id="KW-0698">rRNA processing</keyword>
<evidence type="ECO:0000256" key="4">
    <source>
        <dbReference type="ARBA" id="ARBA00023242"/>
    </source>
</evidence>
<evidence type="ECO:0000256" key="2">
    <source>
        <dbReference type="ARBA" id="ARBA00022517"/>
    </source>
</evidence>
<dbReference type="GO" id="GO:0032040">
    <property type="term" value="C:small-subunit processome"/>
    <property type="evidence" value="ECO:0007669"/>
    <property type="project" value="InterPro"/>
</dbReference>
<dbReference type="PANTHER" id="PTHR12416">
    <property type="entry name" value="RRNA-PROCESSING PROTEIN UTP23 HOMOLOG"/>
    <property type="match status" value="1"/>
</dbReference>
<dbReference type="CDD" id="cd08553">
    <property type="entry name" value="PIN_Fcf1-like"/>
    <property type="match status" value="1"/>
</dbReference>
<dbReference type="OrthoDB" id="25675at2759"/>
<dbReference type="Gene3D" id="3.40.50.1010">
    <property type="entry name" value="5'-nuclease"/>
    <property type="match status" value="1"/>
</dbReference>
<feature type="region of interest" description="Disordered" evidence="7">
    <location>
        <begin position="178"/>
        <end position="230"/>
    </location>
</feature>
<dbReference type="Pfam" id="PF04900">
    <property type="entry name" value="Fcf1"/>
    <property type="match status" value="1"/>
</dbReference>
<organism evidence="9 10">
    <name type="scientific">Babesia microti (strain RI)</name>
    <dbReference type="NCBI Taxonomy" id="1133968"/>
    <lineage>
        <taxon>Eukaryota</taxon>
        <taxon>Sar</taxon>
        <taxon>Alveolata</taxon>
        <taxon>Apicomplexa</taxon>
        <taxon>Aconoidasida</taxon>
        <taxon>Piroplasmida</taxon>
        <taxon>Babesiidae</taxon>
        <taxon>Babesia</taxon>
    </lineage>
</organism>
<evidence type="ECO:0000256" key="3">
    <source>
        <dbReference type="ARBA" id="ARBA00022552"/>
    </source>
</evidence>
<dbReference type="GeneID" id="24425773"/>
<keyword evidence="2" id="KW-0690">Ribosome biogenesis</keyword>
<protein>
    <submittedName>
        <fullName evidence="9">rRNA-processing protein UTP23 homolog</fullName>
    </submittedName>
</protein>
<proteinExistence type="inferred from homology"/>
<dbReference type="EMBL" id="LN871599">
    <property type="protein sequence ID" value="SIO73570.1"/>
    <property type="molecule type" value="Genomic_DNA"/>
</dbReference>
<sequence>MKISRKKRCKKSISIYKHLFNIKPPYKVLVDRSLTSDALDNKIYLKEQIPILLNDKSYLYSTRCVLNGLQQKNQQNLVSSAIRRYRMHKCNHDDTHITPNDCILSTIGNGNSEGFIVATNDQRLIIKLRQRGVPVIRLVKNVLVLDKPSRYILSQKTHVDRLKLLNEVKQQSMEIKVKKRKKKEPNPLSCLKKKKKTVSKIKKVSSDGGGKRRRFKKIKLNTEDSFKSTM</sequence>
<reference evidence="9 10" key="2">
    <citation type="journal article" date="2013" name="PLoS ONE">
        <title>Whole genome mapping and re-organization of the nuclear and mitochondrial genomes of Babesia microti isolates.</title>
        <authorList>
            <person name="Cornillot E."/>
            <person name="Dassouli A."/>
            <person name="Garg A."/>
            <person name="Pachikara N."/>
            <person name="Randazzo S."/>
            <person name="Depoix D."/>
            <person name="Carcy B."/>
            <person name="Delbecq S."/>
            <person name="Frutos R."/>
            <person name="Silva J.C."/>
            <person name="Sutton R."/>
            <person name="Krause P.J."/>
            <person name="Mamoun C.B."/>
        </authorList>
    </citation>
    <scope>NUCLEOTIDE SEQUENCE [LARGE SCALE GENOMIC DNA]</scope>
    <source>
        <strain evidence="9 10">RI</strain>
    </source>
</reference>
<feature type="domain" description="UTP23 sensor motif region" evidence="8">
    <location>
        <begin position="176"/>
        <end position="195"/>
    </location>
</feature>
<reference evidence="9 10" key="1">
    <citation type="journal article" date="2012" name="Nucleic Acids Res.">
        <title>Sequencing of the smallest Apicomplexan genome from the human pathogen Babesia microti.</title>
        <authorList>
            <person name="Cornillot E."/>
            <person name="Hadj-Kaddour K."/>
            <person name="Dassouli A."/>
            <person name="Noel B."/>
            <person name="Ranwez V."/>
            <person name="Vacherie B."/>
            <person name="Augagneur Y."/>
            <person name="Bres V."/>
            <person name="Duclos A."/>
            <person name="Randazzo S."/>
            <person name="Carcy B."/>
            <person name="Debierre-Grockiego F."/>
            <person name="Delbecq S."/>
            <person name="Moubri-Menage K."/>
            <person name="Shams-Eldin H."/>
            <person name="Usmani-Brown S."/>
            <person name="Bringaud F."/>
            <person name="Wincker P."/>
            <person name="Vivares C.P."/>
            <person name="Schwarz R.T."/>
            <person name="Schetters T.P."/>
            <person name="Krause P.J."/>
            <person name="Gorenflot A."/>
            <person name="Berry V."/>
            <person name="Barbe V."/>
            <person name="Ben Mamoun C."/>
        </authorList>
    </citation>
    <scope>NUCLEOTIDE SEQUENCE [LARGE SCALE GENOMIC DNA]</scope>
    <source>
        <strain evidence="9 10">RI</strain>
    </source>
</reference>
<name>A0A1N6LXG2_BABMR</name>
<dbReference type="GO" id="GO:0006364">
    <property type="term" value="P:rRNA processing"/>
    <property type="evidence" value="ECO:0007669"/>
    <property type="project" value="UniProtKB-KW"/>
</dbReference>
<comment type="subcellular location">
    <subcellularLocation>
        <location evidence="1">Nucleus</location>
        <location evidence="1">Nucleolus</location>
    </subcellularLocation>
</comment>
<evidence type="ECO:0000256" key="7">
    <source>
        <dbReference type="SAM" id="MobiDB-lite"/>
    </source>
</evidence>
<evidence type="ECO:0000313" key="10">
    <source>
        <dbReference type="Proteomes" id="UP000002899"/>
    </source>
</evidence>
<evidence type="ECO:0000256" key="5">
    <source>
        <dbReference type="ARBA" id="ARBA00037300"/>
    </source>
</evidence>
<comment type="function">
    <text evidence="5">Involved in rRNA-processing and ribosome biogenesis.</text>
</comment>
<dbReference type="VEuPathDB" id="PiroplasmaDB:BmR1_04g05645"/>
<accession>A0A1N6LXG2</accession>
<evidence type="ECO:0000313" key="9">
    <source>
        <dbReference type="EMBL" id="SIO73570.1"/>
    </source>
</evidence>